<name>A0A974HX93_XENLA</name>
<keyword evidence="1" id="KW-0472">Membrane</keyword>
<proteinExistence type="predicted"/>
<dbReference type="Proteomes" id="UP000694892">
    <property type="component" value="Chromosome 2L"/>
</dbReference>
<keyword evidence="1" id="KW-0812">Transmembrane</keyword>
<evidence type="ECO:0000256" key="1">
    <source>
        <dbReference type="SAM" id="Phobius"/>
    </source>
</evidence>
<keyword evidence="1" id="KW-1133">Transmembrane helix</keyword>
<dbReference type="EMBL" id="CM004468">
    <property type="protein sequence ID" value="OCT93709.1"/>
    <property type="molecule type" value="Genomic_DNA"/>
</dbReference>
<dbReference type="OMA" id="ALICYNT"/>
<reference evidence="3" key="1">
    <citation type="journal article" date="2016" name="Nature">
        <title>Genome evolution in the allotetraploid frog Xenopus laevis.</title>
        <authorList>
            <person name="Session A.M."/>
            <person name="Uno Y."/>
            <person name="Kwon T."/>
            <person name="Chapman J.A."/>
            <person name="Toyoda A."/>
            <person name="Takahashi S."/>
            <person name="Fukui A."/>
            <person name="Hikosaka A."/>
            <person name="Suzuki A."/>
            <person name="Kondo M."/>
            <person name="van Heeringen S.J."/>
            <person name="Quigley I."/>
            <person name="Heinz S."/>
            <person name="Ogino H."/>
            <person name="Ochi H."/>
            <person name="Hellsten U."/>
            <person name="Lyons J.B."/>
            <person name="Simakov O."/>
            <person name="Putnam N."/>
            <person name="Stites J."/>
            <person name="Kuroki Y."/>
            <person name="Tanaka T."/>
            <person name="Michiue T."/>
            <person name="Watanabe M."/>
            <person name="Bogdanovic O."/>
            <person name="Lister R."/>
            <person name="Georgiou G."/>
            <person name="Paranjpe S.S."/>
            <person name="van Kruijsbergen I."/>
            <person name="Shu S."/>
            <person name="Carlson J."/>
            <person name="Kinoshita T."/>
            <person name="Ohta Y."/>
            <person name="Mawaribuchi S."/>
            <person name="Jenkins J."/>
            <person name="Grimwood J."/>
            <person name="Schmutz J."/>
            <person name="Mitros T."/>
            <person name="Mozaffari S.V."/>
            <person name="Suzuki Y."/>
            <person name="Haramoto Y."/>
            <person name="Yamamoto T.S."/>
            <person name="Takagi C."/>
            <person name="Heald R."/>
            <person name="Miller K."/>
            <person name="Haudenschild C."/>
            <person name="Kitzman J."/>
            <person name="Nakayama T."/>
            <person name="Izutsu Y."/>
            <person name="Robert J."/>
            <person name="Fortriede J."/>
            <person name="Burns K."/>
            <person name="Lotay V."/>
            <person name="Karimi K."/>
            <person name="Yasuoka Y."/>
            <person name="Dichmann D.S."/>
            <person name="Flajnik M.F."/>
            <person name="Houston D.W."/>
            <person name="Shendure J."/>
            <person name="DuPasquier L."/>
            <person name="Vize P.D."/>
            <person name="Zorn A.M."/>
            <person name="Ito M."/>
            <person name="Marcotte E.M."/>
            <person name="Wallingford J.B."/>
            <person name="Ito Y."/>
            <person name="Asashima M."/>
            <person name="Ueno N."/>
            <person name="Matsuda Y."/>
            <person name="Veenstra G.J."/>
            <person name="Fujiyama A."/>
            <person name="Harland R.M."/>
            <person name="Taira M."/>
            <person name="Rokhsar D.S."/>
        </authorList>
    </citation>
    <scope>NUCLEOTIDE SEQUENCE [LARGE SCALE GENOMIC DNA]</scope>
    <source>
        <strain evidence="3">J</strain>
    </source>
</reference>
<dbReference type="AlphaFoldDB" id="A0A974HX93"/>
<protein>
    <submittedName>
        <fullName evidence="2">Uncharacterized protein</fullName>
    </submittedName>
</protein>
<sequence>MKVALSDSTFNITVVGFRPGSVIAYFIWTTQSSTLDTNTVQATLINAVSLLISSNITSMMTDIATSGSSTDPYYGWRTAVIVIGVFLGVALLLVAVIALICYNTGGRLGRYKPSVSSDEMARSLSYR</sequence>
<evidence type="ECO:0000313" key="3">
    <source>
        <dbReference type="Proteomes" id="UP000694892"/>
    </source>
</evidence>
<accession>A0A974HX93</accession>
<organism evidence="2 3">
    <name type="scientific">Xenopus laevis</name>
    <name type="common">African clawed frog</name>
    <dbReference type="NCBI Taxonomy" id="8355"/>
    <lineage>
        <taxon>Eukaryota</taxon>
        <taxon>Metazoa</taxon>
        <taxon>Chordata</taxon>
        <taxon>Craniata</taxon>
        <taxon>Vertebrata</taxon>
        <taxon>Euteleostomi</taxon>
        <taxon>Amphibia</taxon>
        <taxon>Batrachia</taxon>
        <taxon>Anura</taxon>
        <taxon>Pipoidea</taxon>
        <taxon>Pipidae</taxon>
        <taxon>Xenopodinae</taxon>
        <taxon>Xenopus</taxon>
        <taxon>Xenopus</taxon>
    </lineage>
</organism>
<evidence type="ECO:0000313" key="2">
    <source>
        <dbReference type="EMBL" id="OCT93709.1"/>
    </source>
</evidence>
<gene>
    <name evidence="2" type="ORF">XELAEV_18011386mg</name>
</gene>
<feature type="transmembrane region" description="Helical" evidence="1">
    <location>
        <begin position="79"/>
        <end position="102"/>
    </location>
</feature>